<gene>
    <name evidence="2" type="ORF">DI628_05555</name>
</gene>
<dbReference type="Proteomes" id="UP000320948">
    <property type="component" value="Unassembled WGS sequence"/>
</dbReference>
<protein>
    <submittedName>
        <fullName evidence="2">Uncharacterized protein</fullName>
    </submittedName>
</protein>
<evidence type="ECO:0000256" key="1">
    <source>
        <dbReference type="SAM" id="Phobius"/>
    </source>
</evidence>
<dbReference type="EMBL" id="VAFM01000002">
    <property type="protein sequence ID" value="TKW60381.1"/>
    <property type="molecule type" value="Genomic_DNA"/>
</dbReference>
<keyword evidence="1" id="KW-0812">Transmembrane</keyword>
<dbReference type="AlphaFoldDB" id="A0A6N4RAS6"/>
<reference evidence="2 3" key="1">
    <citation type="journal article" date="2017" name="Nat. Commun.">
        <title>In situ click chemistry generation of cyclooxygenase-2 inhibitors.</title>
        <authorList>
            <person name="Bhardwaj A."/>
            <person name="Kaur J."/>
            <person name="Wuest M."/>
            <person name="Wuest F."/>
        </authorList>
    </citation>
    <scope>NUCLEOTIDE SEQUENCE [LARGE SCALE GENOMIC DNA]</scope>
    <source>
        <strain evidence="2">S2_018_000_R2_106</strain>
    </source>
</reference>
<comment type="caution">
    <text evidence="2">The sequence shown here is derived from an EMBL/GenBank/DDBJ whole genome shotgun (WGS) entry which is preliminary data.</text>
</comment>
<feature type="transmembrane region" description="Helical" evidence="1">
    <location>
        <begin position="50"/>
        <end position="70"/>
    </location>
</feature>
<evidence type="ECO:0000313" key="3">
    <source>
        <dbReference type="Proteomes" id="UP000320948"/>
    </source>
</evidence>
<keyword evidence="1" id="KW-0472">Membrane</keyword>
<name>A0A6N4RAS6_BLAVI</name>
<evidence type="ECO:0000313" key="2">
    <source>
        <dbReference type="EMBL" id="TKW60381.1"/>
    </source>
</evidence>
<organism evidence="2 3">
    <name type="scientific">Blastochloris viridis</name>
    <name type="common">Rhodopseudomonas viridis</name>
    <dbReference type="NCBI Taxonomy" id="1079"/>
    <lineage>
        <taxon>Bacteria</taxon>
        <taxon>Pseudomonadati</taxon>
        <taxon>Pseudomonadota</taxon>
        <taxon>Alphaproteobacteria</taxon>
        <taxon>Hyphomicrobiales</taxon>
        <taxon>Blastochloridaceae</taxon>
        <taxon>Blastochloris</taxon>
    </lineage>
</organism>
<accession>A0A6N4RAS6</accession>
<keyword evidence="1" id="KW-1133">Transmembrane helix</keyword>
<proteinExistence type="predicted"/>
<sequence length="83" mass="9571">MRYFSFSFLSFLSLLAFAFFRPTLYLRPQERANSLLRRSLRLKPRGWKSTIAHPAVGGLMTLGSTALHAGRRRLMNDARLQMV</sequence>